<feature type="domain" description="Cyclin-like" evidence="4">
    <location>
        <begin position="162"/>
        <end position="272"/>
    </location>
</feature>
<dbReference type="GO" id="GO:0016538">
    <property type="term" value="F:cyclin-dependent protein serine/threonine kinase regulator activity"/>
    <property type="evidence" value="ECO:0007669"/>
    <property type="project" value="InterPro"/>
</dbReference>
<protein>
    <submittedName>
        <fullName evidence="5">Cyclin-like protein</fullName>
    </submittedName>
</protein>
<dbReference type="SMART" id="SM00385">
    <property type="entry name" value="CYCLIN"/>
    <property type="match status" value="2"/>
</dbReference>
<dbReference type="STRING" id="436010.A0A166AVU7"/>
<keyword evidence="1" id="KW-0195">Cyclin</keyword>
<accession>A0A166AVU7</accession>
<feature type="region of interest" description="Disordered" evidence="2">
    <location>
        <begin position="229"/>
        <end position="249"/>
    </location>
</feature>
<dbReference type="CDD" id="cd20545">
    <property type="entry name" value="CYCLIN_SpCG1C-like_rpt1"/>
    <property type="match status" value="1"/>
</dbReference>
<name>A0A166AVU7_9AGAM</name>
<evidence type="ECO:0000313" key="5">
    <source>
        <dbReference type="EMBL" id="KZP12012.1"/>
    </source>
</evidence>
<dbReference type="GO" id="GO:0006357">
    <property type="term" value="P:regulation of transcription by RNA polymerase II"/>
    <property type="evidence" value="ECO:0007669"/>
    <property type="project" value="InterPro"/>
</dbReference>
<evidence type="ECO:0000256" key="3">
    <source>
        <dbReference type="SAM" id="Phobius"/>
    </source>
</evidence>
<dbReference type="AlphaFoldDB" id="A0A166AVU7"/>
<keyword evidence="3" id="KW-0812">Transmembrane</keyword>
<dbReference type="SUPFAM" id="SSF47954">
    <property type="entry name" value="Cyclin-like"/>
    <property type="match status" value="2"/>
</dbReference>
<evidence type="ECO:0000256" key="1">
    <source>
        <dbReference type="RuleBase" id="RU000383"/>
    </source>
</evidence>
<dbReference type="InterPro" id="IPR036915">
    <property type="entry name" value="Cyclin-like_sf"/>
</dbReference>
<keyword evidence="3" id="KW-0472">Membrane</keyword>
<reference evidence="5 6" key="1">
    <citation type="journal article" date="2016" name="Mol. Biol. Evol.">
        <title>Comparative Genomics of Early-Diverging Mushroom-Forming Fungi Provides Insights into the Origins of Lignocellulose Decay Capabilities.</title>
        <authorList>
            <person name="Nagy L.G."/>
            <person name="Riley R."/>
            <person name="Tritt A."/>
            <person name="Adam C."/>
            <person name="Daum C."/>
            <person name="Floudas D."/>
            <person name="Sun H."/>
            <person name="Yadav J.S."/>
            <person name="Pangilinan J."/>
            <person name="Larsson K.H."/>
            <person name="Matsuura K."/>
            <person name="Barry K."/>
            <person name="Labutti K."/>
            <person name="Kuo R."/>
            <person name="Ohm R.A."/>
            <person name="Bhattacharya S.S."/>
            <person name="Shirouzu T."/>
            <person name="Yoshinaga Y."/>
            <person name="Martin F.M."/>
            <person name="Grigoriev I.V."/>
            <person name="Hibbett D.S."/>
        </authorList>
    </citation>
    <scope>NUCLEOTIDE SEQUENCE [LARGE SCALE GENOMIC DNA]</scope>
    <source>
        <strain evidence="5 6">CBS 109695</strain>
    </source>
</reference>
<evidence type="ECO:0000256" key="2">
    <source>
        <dbReference type="SAM" id="MobiDB-lite"/>
    </source>
</evidence>
<gene>
    <name evidence="5" type="ORF">FIBSPDRAFT_799679</name>
</gene>
<dbReference type="InterPro" id="IPR013763">
    <property type="entry name" value="Cyclin-like_dom"/>
</dbReference>
<dbReference type="InterPro" id="IPR006671">
    <property type="entry name" value="Cyclin_N"/>
</dbReference>
<feature type="transmembrane region" description="Helical" evidence="3">
    <location>
        <begin position="50"/>
        <end position="72"/>
    </location>
</feature>
<dbReference type="CDD" id="cd20546">
    <property type="entry name" value="CYCLIN_SpCG1C_ScCTK2-like_rpt2"/>
    <property type="match status" value="1"/>
</dbReference>
<dbReference type="EMBL" id="KV417654">
    <property type="protein sequence ID" value="KZP12012.1"/>
    <property type="molecule type" value="Genomic_DNA"/>
</dbReference>
<dbReference type="Proteomes" id="UP000076532">
    <property type="component" value="Unassembled WGS sequence"/>
</dbReference>
<dbReference type="PANTHER" id="PTHR10026">
    <property type="entry name" value="CYCLIN"/>
    <property type="match status" value="1"/>
</dbReference>
<organism evidence="5 6">
    <name type="scientific">Athelia psychrophila</name>
    <dbReference type="NCBI Taxonomy" id="1759441"/>
    <lineage>
        <taxon>Eukaryota</taxon>
        <taxon>Fungi</taxon>
        <taxon>Dikarya</taxon>
        <taxon>Basidiomycota</taxon>
        <taxon>Agaricomycotina</taxon>
        <taxon>Agaricomycetes</taxon>
        <taxon>Agaricomycetidae</taxon>
        <taxon>Atheliales</taxon>
        <taxon>Atheliaceae</taxon>
        <taxon>Athelia</taxon>
    </lineage>
</organism>
<sequence>MAGTLSSAASPAGPSQWIFSASSLLKTPSNTASGITLDKELYDRSRGVEFLFRLGSSLGLPSTAMFTAATWFHRFFMRYSLDNYHRQDVAASCIFLATKTEECGRKLRDVARVCEAKIANKEVNLIPEDGKEVETRQTSILLVEEVLLEAICFDFVVDSPHAELVDLFDSLEEDMVVKEYAWSIAHDSYRTPLCILQSPRIIAAACYILAQKVAEGPNSASLDDRVSLSAGSASLPTPPSQQPAPPNSSHRTLELFALTEWDVGCVADALEILVGFYSVQDGHDLHPHITALQNVPPITTPSTTLKLYHVASNNSTHHEQALPSLNGEQTPDGESIEKHEGKTALGTRLDLS</sequence>
<proteinExistence type="inferred from homology"/>
<dbReference type="Pfam" id="PF00134">
    <property type="entry name" value="Cyclin_N"/>
    <property type="match status" value="1"/>
</dbReference>
<feature type="region of interest" description="Disordered" evidence="2">
    <location>
        <begin position="316"/>
        <end position="352"/>
    </location>
</feature>
<dbReference type="OrthoDB" id="25002at2759"/>
<evidence type="ECO:0000313" key="6">
    <source>
        <dbReference type="Proteomes" id="UP000076532"/>
    </source>
</evidence>
<evidence type="ECO:0000259" key="4">
    <source>
        <dbReference type="SMART" id="SM00385"/>
    </source>
</evidence>
<dbReference type="InterPro" id="IPR043198">
    <property type="entry name" value="Cyclin/Ssn8"/>
</dbReference>
<keyword evidence="3" id="KW-1133">Transmembrane helix</keyword>
<comment type="similarity">
    <text evidence="1">Belongs to the cyclin family.</text>
</comment>
<feature type="compositionally biased region" description="Pro residues" evidence="2">
    <location>
        <begin position="236"/>
        <end position="246"/>
    </location>
</feature>
<keyword evidence="6" id="KW-1185">Reference proteome</keyword>
<feature type="domain" description="Cyclin-like" evidence="4">
    <location>
        <begin position="49"/>
        <end position="149"/>
    </location>
</feature>
<dbReference type="Gene3D" id="1.10.472.10">
    <property type="entry name" value="Cyclin-like"/>
    <property type="match status" value="2"/>
</dbReference>